<evidence type="ECO:0000313" key="1">
    <source>
        <dbReference type="EMBL" id="VEP16263.1"/>
    </source>
</evidence>
<gene>
    <name evidence="1" type="ORF">H1P_4260002</name>
</gene>
<dbReference type="EMBL" id="CAACVJ010000364">
    <property type="protein sequence ID" value="VEP16263.1"/>
    <property type="molecule type" value="Genomic_DNA"/>
</dbReference>
<name>A0A563VYA5_9CYAN</name>
<dbReference type="OrthoDB" id="512398at2"/>
<accession>A0A563VYA5</accession>
<sequence length="236" mass="27405">MKGLSITAIGLRSIADCLDIFKTLENSLQLDFLELAIGSNCDVNFNYQNTNLILHDSCLYQGYFRCKLDPFRPKSWYDYAKFIDNNYVIAVSLHPPLRKYCSQKDLEMALVKMQDALKVPVYLEVMPSSEYWCSSFQSLVNFPLLLDVSHVNIWHQGNSIQTKKTCLSLLQSSQVGAIHLSHNAGKADTHDLIPQNIWFQDYIEQWSEDYLVTYESLPIEYAMYERLDKPRKRKIK</sequence>
<keyword evidence="2" id="KW-1185">Reference proteome</keyword>
<dbReference type="RefSeq" id="WP_144875112.1">
    <property type="nucleotide sequence ID" value="NZ_LR214162.1"/>
</dbReference>
<dbReference type="AlphaFoldDB" id="A0A563VYA5"/>
<dbReference type="Proteomes" id="UP000320055">
    <property type="component" value="Unassembled WGS sequence"/>
</dbReference>
<organism evidence="1 2">
    <name type="scientific">Hyella patelloides LEGE 07179</name>
    <dbReference type="NCBI Taxonomy" id="945734"/>
    <lineage>
        <taxon>Bacteria</taxon>
        <taxon>Bacillati</taxon>
        <taxon>Cyanobacteriota</taxon>
        <taxon>Cyanophyceae</taxon>
        <taxon>Pleurocapsales</taxon>
        <taxon>Hyellaceae</taxon>
        <taxon>Hyella</taxon>
    </lineage>
</organism>
<protein>
    <submittedName>
        <fullName evidence="1">Uncharacterized protein</fullName>
    </submittedName>
</protein>
<reference evidence="1 2" key="1">
    <citation type="submission" date="2019-01" db="EMBL/GenBank/DDBJ databases">
        <authorList>
            <person name="Brito A."/>
        </authorList>
    </citation>
    <scope>NUCLEOTIDE SEQUENCE [LARGE SCALE GENOMIC DNA]</scope>
    <source>
        <strain evidence="1">1</strain>
    </source>
</reference>
<evidence type="ECO:0000313" key="2">
    <source>
        <dbReference type="Proteomes" id="UP000320055"/>
    </source>
</evidence>
<proteinExistence type="predicted"/>